<name>A0A8H7XKS5_PSICU</name>
<proteinExistence type="predicted"/>
<feature type="compositionally biased region" description="Basic and acidic residues" evidence="1">
    <location>
        <begin position="572"/>
        <end position="585"/>
    </location>
</feature>
<feature type="compositionally biased region" description="Basic and acidic residues" evidence="1">
    <location>
        <begin position="37"/>
        <end position="61"/>
    </location>
</feature>
<gene>
    <name evidence="2" type="ORF">JR316_012723</name>
</gene>
<comment type="caution">
    <text evidence="2">The sequence shown here is derived from an EMBL/GenBank/DDBJ whole genome shotgun (WGS) entry which is preliminary data.</text>
</comment>
<dbReference type="OrthoDB" id="185373at2759"/>
<feature type="region of interest" description="Disordered" evidence="1">
    <location>
        <begin position="572"/>
        <end position="620"/>
    </location>
</feature>
<protein>
    <submittedName>
        <fullName evidence="2">Uncharacterized protein</fullName>
    </submittedName>
</protein>
<evidence type="ECO:0000256" key="1">
    <source>
        <dbReference type="SAM" id="MobiDB-lite"/>
    </source>
</evidence>
<dbReference type="EMBL" id="JAFIQS010000019">
    <property type="protein sequence ID" value="KAG5162398.1"/>
    <property type="molecule type" value="Genomic_DNA"/>
</dbReference>
<sequence length="692" mass="77607">MLHRIRLLCPKAAYISIYRYNSNLYYRRFINTTSGRDNSKSTREAKTETETKTKTKTKNEDNIDVDGDPNAILMDALQALENLPPHRLKDINAIKKVLKHYAALTHAPHIIYDGFLNFFIRTCRTTPALFVMQRMEALGYTLLNQSVAKLLVLVAASAEYPPDDCARMIAEIVKEPEYTEEMLRDLLVTIKSYGIDNERQAQTMFVEAFREVREGYIPSLKMLPTFVGAAVRAGKFQDAHNMLAAYHSPSSSSQPHVERPARTQIFSAYLSLLKALRETFSSDPKYAETYNKVLEQMSAHQVQVNGRLFEQVVKHEAALRDWDAAFRAYGALRGVSKLEASVSDEQKLMRISTSTFATLFKMYTDMGRNRAFGLDAANSTPRYKGMGIMSPRELFHDFIRVFPTSKTSTTTASSSSSSRVYTSTPLLHVILRAFMAQVDYAGALVALRIFAANGGANILTHQTYYIIVKAIVGRVWYEAGSGRPDAAELVAGMKGQYGLGWRPGLELMTKPKPRLRNAATWTSRFLGLPSAHVKPILGMRLVNHLLFLISRREWEVGRSVYPDRGKSEVWRDVKEDEEGVSKHESASSLGPEAGKDTHKNEIVDGTSPPKPDPAESGPLCKVPTMHMMEHVQRPQPLDFKYELVPLERLLLRAIWAVDGIGEAKGKAMMDGMAGEERVEQAVKKAERLMLGG</sequence>
<accession>A0A8H7XKS5</accession>
<dbReference type="AlphaFoldDB" id="A0A8H7XKS5"/>
<organism evidence="2">
    <name type="scientific">Psilocybe cubensis</name>
    <name type="common">Psychedelic mushroom</name>
    <name type="synonym">Stropharia cubensis</name>
    <dbReference type="NCBI Taxonomy" id="181762"/>
    <lineage>
        <taxon>Eukaryota</taxon>
        <taxon>Fungi</taxon>
        <taxon>Dikarya</taxon>
        <taxon>Basidiomycota</taxon>
        <taxon>Agaricomycotina</taxon>
        <taxon>Agaricomycetes</taxon>
        <taxon>Agaricomycetidae</taxon>
        <taxon>Agaricales</taxon>
        <taxon>Agaricineae</taxon>
        <taxon>Strophariaceae</taxon>
        <taxon>Psilocybe</taxon>
    </lineage>
</organism>
<feature type="region of interest" description="Disordered" evidence="1">
    <location>
        <begin position="35"/>
        <end position="62"/>
    </location>
</feature>
<feature type="compositionally biased region" description="Basic and acidic residues" evidence="1">
    <location>
        <begin position="593"/>
        <end position="602"/>
    </location>
</feature>
<evidence type="ECO:0000313" key="2">
    <source>
        <dbReference type="EMBL" id="KAG5162398.1"/>
    </source>
</evidence>
<reference evidence="2" key="1">
    <citation type="submission" date="2021-02" db="EMBL/GenBank/DDBJ databases">
        <title>Psilocybe cubensis genome.</title>
        <authorList>
            <person name="Mckernan K.J."/>
            <person name="Crawford S."/>
            <person name="Trippe A."/>
            <person name="Kane L.T."/>
            <person name="Mclaughlin S."/>
        </authorList>
    </citation>
    <scope>NUCLEOTIDE SEQUENCE [LARGE SCALE GENOMIC DNA]</scope>
    <source>
        <strain evidence="2">MGC-MH-2018</strain>
    </source>
</reference>